<dbReference type="Gene3D" id="3.40.50.970">
    <property type="match status" value="1"/>
</dbReference>
<evidence type="ECO:0000259" key="9">
    <source>
        <dbReference type="Pfam" id="PF20169"/>
    </source>
</evidence>
<keyword evidence="2" id="KW-0479">Metal-binding</keyword>
<feature type="domain" description="Thiamine pyrophosphate enzyme TPP-binding" evidence="8">
    <location>
        <begin position="456"/>
        <end position="546"/>
    </location>
</feature>
<keyword evidence="3" id="KW-0249">Electron transport</keyword>
<accession>A0AAU7ASQ9</accession>
<proteinExistence type="predicted"/>
<evidence type="ECO:0000256" key="4">
    <source>
        <dbReference type="ARBA" id="ARBA00023002"/>
    </source>
</evidence>
<evidence type="ECO:0000256" key="3">
    <source>
        <dbReference type="ARBA" id="ARBA00022982"/>
    </source>
</evidence>
<dbReference type="NCBIfam" id="NF009589">
    <property type="entry name" value="PRK13030.1"/>
    <property type="match status" value="1"/>
</dbReference>
<evidence type="ECO:0000256" key="1">
    <source>
        <dbReference type="ARBA" id="ARBA00022448"/>
    </source>
</evidence>
<dbReference type="SUPFAM" id="SSF53323">
    <property type="entry name" value="Pyruvate-ferredoxin oxidoreductase, PFOR, domain III"/>
    <property type="match status" value="1"/>
</dbReference>
<organism evidence="10">
    <name type="scientific">Paraconexibacter sp. AEG42_29</name>
    <dbReference type="NCBI Taxonomy" id="2997339"/>
    <lineage>
        <taxon>Bacteria</taxon>
        <taxon>Bacillati</taxon>
        <taxon>Actinomycetota</taxon>
        <taxon>Thermoleophilia</taxon>
        <taxon>Solirubrobacterales</taxon>
        <taxon>Paraconexibacteraceae</taxon>
        <taxon>Paraconexibacter</taxon>
    </lineage>
</organism>
<evidence type="ECO:0000259" key="7">
    <source>
        <dbReference type="Pfam" id="PF01558"/>
    </source>
</evidence>
<reference evidence="10" key="1">
    <citation type="submission" date="2022-12" db="EMBL/GenBank/DDBJ databases">
        <title>Paraconexibacter alkalitolerans sp. nov. and Baekduia alba sp. nov., isolated from soil and emended description of the genera Paraconexibacter (Chun et al., 2020) and Baekduia (An et al., 2020).</title>
        <authorList>
            <person name="Vieira S."/>
            <person name="Huber K.J."/>
            <person name="Geppert A."/>
            <person name="Wolf J."/>
            <person name="Neumann-Schaal M."/>
            <person name="Muesken M."/>
            <person name="Overmann J."/>
        </authorList>
    </citation>
    <scope>NUCLEOTIDE SEQUENCE</scope>
    <source>
        <strain evidence="10">AEG42_29</strain>
    </source>
</reference>
<dbReference type="InterPro" id="IPR002880">
    <property type="entry name" value="Pyrv_Fd/Flavodoxin_OxRdtase_N"/>
</dbReference>
<dbReference type="GO" id="GO:0030976">
    <property type="term" value="F:thiamine pyrophosphate binding"/>
    <property type="evidence" value="ECO:0007669"/>
    <property type="project" value="InterPro"/>
</dbReference>
<evidence type="ECO:0000256" key="6">
    <source>
        <dbReference type="ARBA" id="ARBA00023014"/>
    </source>
</evidence>
<dbReference type="RefSeq" id="WP_354701063.1">
    <property type="nucleotide sequence ID" value="NZ_CP114014.1"/>
</dbReference>
<dbReference type="AlphaFoldDB" id="A0AAU7ASQ9"/>
<dbReference type="SUPFAM" id="SSF52922">
    <property type="entry name" value="TK C-terminal domain-like"/>
    <property type="match status" value="1"/>
</dbReference>
<dbReference type="Pfam" id="PF02775">
    <property type="entry name" value="TPP_enzyme_C"/>
    <property type="match status" value="1"/>
</dbReference>
<gene>
    <name evidence="10" type="ORF">DSM112329_01370</name>
</gene>
<dbReference type="InterPro" id="IPR051457">
    <property type="entry name" value="2-oxoacid:Fd_oxidoreductase"/>
</dbReference>
<name>A0AAU7ASQ9_9ACTN</name>
<keyword evidence="1" id="KW-0813">Transport</keyword>
<keyword evidence="6" id="KW-0411">Iron-sulfur</keyword>
<dbReference type="PANTHER" id="PTHR48084:SF3">
    <property type="entry name" value="SUBUNIT OF PYRUVATE:FLAVODOXIN OXIDOREDUCTASE"/>
    <property type="match status" value="1"/>
</dbReference>
<sequence length="1188" mass="126291">MLLPSVVSLDDKYLLEDGRIFLSGIQALVRVPMDQHRADQRAGLRTGTFISGYQGSPLGVFDKELQRASRLCADHDIHLQPGVNEELGATSVWGSQLAPTLPGAQRDGVVGLWYGKNPGLDRAADAIRHANFCGTAHHGGAVAIVGDDPSCKSSTLPSAAEATLASLYLPTLWPGTVQEVLDLGRHAIALSRASGLWSALKIVTNVADAAGTATVGAERVVPVMPELLVAGRAYVHRPNPTMLAPDSLISERGLFEVRLPLARMYARANGLNRMTVDGGGSARLGLVAAGKTYRDLVQALQDLGLDLGRLRAAGVRVMQVQMPWPLDRDDVREFAAGLEEIVVVEDKLPFLETQFRDLLYGTTDAPRVLGKRDEQDRPLLPVEGELDADLIARAVARRLQAAGIDLESVTARVRELEQIGRAKLVPLPVVRTPFFCSGCPHNSSTVAADDALVGAGIGCHTMVLLNPEGRGTLTGITQMGGEGAQWIGMAPFVEGEHFIQNLGDGTFHHSGSLAIRAACAAGVNVTYKLFANGSVAMTGSQSIVGGMTVPELTRWLVLEGVKQVVVTTEDLSRYDGVALDAHATVRPREDMLAVQEELSRVQGVTVLIHDQQCAAERRRLRKRGKVPEATERVVINERVCEGCGDCGKKSSCLSVLPVDTEFGRKTRIHQASCNSDFSCLEGDCPSFLTVVPAAKPAGPEATPPAVPFPPVALPDPVLATDAQTTIRMIGIGGTGVVTVSQILAMAAHLQDGYSWSLDQTGLSQKGGPVISDIRLSQDPITGSNKASAGRVDVYLGFDLLGAANPKNLQMSAAERTLAVVSTSAVPTGRMVVDPSVRFPELDGPVTAITGRTRGAVFLDAQALSERLFADHLPANFIVLGAALQQGALPVGLDALEAAVRLNGAGVEKNLAALAWGRACVAAPDAVAALDVPVAGHEGDPALPAPSAAACAIAATVAAVPGSPLEAVVRRRADELIAYQSPAYARRYARTLATVVAAERAACGDDGVVSNAVARQLFKLLAYKDEYEVARLHLDPVERDRVTREYGAGAKVQYHLHPPLLRALGMERKLRLGRWFDGGFKTLKAMKHLRGTPADPFGRAEVRVVERALIGEYEAVVRRALSALTPATRTLVAELADSPDLIRGYEDIKLASVVRWRAAVTDMQARLHGTAGDSELVVVQAPAPFTPMR</sequence>
<dbReference type="CDD" id="cd07034">
    <property type="entry name" value="TPP_PYR_PFOR_IOR-alpha_like"/>
    <property type="match status" value="1"/>
</dbReference>
<dbReference type="NCBIfam" id="NF009588">
    <property type="entry name" value="PRK13029.1"/>
    <property type="match status" value="1"/>
</dbReference>
<dbReference type="EMBL" id="CP114014">
    <property type="protein sequence ID" value="XAY04536.1"/>
    <property type="molecule type" value="Genomic_DNA"/>
</dbReference>
<evidence type="ECO:0000256" key="2">
    <source>
        <dbReference type="ARBA" id="ARBA00022485"/>
    </source>
</evidence>
<feature type="domain" description="Pyruvate/ketoisovalerate oxidoreductase catalytic" evidence="7">
    <location>
        <begin position="732"/>
        <end position="916"/>
    </location>
</feature>
<keyword evidence="4" id="KW-0560">Oxidoreductase</keyword>
<dbReference type="GO" id="GO:0045333">
    <property type="term" value="P:cellular respiration"/>
    <property type="evidence" value="ECO:0007669"/>
    <property type="project" value="UniProtKB-ARBA"/>
</dbReference>
<keyword evidence="5" id="KW-0408">Iron</keyword>
<dbReference type="SUPFAM" id="SSF52518">
    <property type="entry name" value="Thiamin diphosphate-binding fold (THDP-binding)"/>
    <property type="match status" value="2"/>
</dbReference>
<dbReference type="InterPro" id="IPR009014">
    <property type="entry name" value="Transketo_C/PFOR_II"/>
</dbReference>
<dbReference type="InterPro" id="IPR029061">
    <property type="entry name" value="THDP-binding"/>
</dbReference>
<dbReference type="KEGG" id="parq:DSM112329_01370"/>
<protein>
    <recommendedName>
        <fullName evidence="11">Indolepyruvate ferredoxin oxidoreductase family protein</fullName>
    </recommendedName>
</protein>
<dbReference type="InterPro" id="IPR002869">
    <property type="entry name" value="Pyrv_flavodox_OxRed_cen"/>
</dbReference>
<dbReference type="InterPro" id="IPR046667">
    <property type="entry name" value="DUF6537"/>
</dbReference>
<dbReference type="GO" id="GO:0016625">
    <property type="term" value="F:oxidoreductase activity, acting on the aldehyde or oxo group of donors, iron-sulfur protein as acceptor"/>
    <property type="evidence" value="ECO:0007669"/>
    <property type="project" value="UniProtKB-ARBA"/>
</dbReference>
<evidence type="ECO:0000259" key="8">
    <source>
        <dbReference type="Pfam" id="PF02775"/>
    </source>
</evidence>
<dbReference type="Gene3D" id="3.40.920.10">
    <property type="entry name" value="Pyruvate-ferredoxin oxidoreductase, PFOR, domain III"/>
    <property type="match status" value="1"/>
</dbReference>
<dbReference type="PANTHER" id="PTHR48084">
    <property type="entry name" value="2-OXOGLUTARATE OXIDOREDUCTASE SUBUNIT KORB-RELATED"/>
    <property type="match status" value="1"/>
</dbReference>
<dbReference type="Pfam" id="PF20169">
    <property type="entry name" value="DUF6537"/>
    <property type="match status" value="1"/>
</dbReference>
<evidence type="ECO:0000256" key="5">
    <source>
        <dbReference type="ARBA" id="ARBA00023004"/>
    </source>
</evidence>
<evidence type="ECO:0008006" key="11">
    <source>
        <dbReference type="Google" id="ProtNLM"/>
    </source>
</evidence>
<dbReference type="InterPro" id="IPR019752">
    <property type="entry name" value="Pyrv/ketoisovalerate_OxRed_cat"/>
</dbReference>
<dbReference type="GO" id="GO:0000287">
    <property type="term" value="F:magnesium ion binding"/>
    <property type="evidence" value="ECO:0007669"/>
    <property type="project" value="UniProtKB-ARBA"/>
</dbReference>
<feature type="domain" description="DUF6537" evidence="9">
    <location>
        <begin position="964"/>
        <end position="1159"/>
    </location>
</feature>
<keyword evidence="2" id="KW-0004">4Fe-4S</keyword>
<evidence type="ECO:0000313" key="10">
    <source>
        <dbReference type="EMBL" id="XAY04536.1"/>
    </source>
</evidence>
<dbReference type="Pfam" id="PF01558">
    <property type="entry name" value="POR"/>
    <property type="match status" value="1"/>
</dbReference>
<dbReference type="InterPro" id="IPR011766">
    <property type="entry name" value="TPP_enzyme_TPP-bd"/>
</dbReference>
<dbReference type="GO" id="GO:0051539">
    <property type="term" value="F:4 iron, 4 sulfur cluster binding"/>
    <property type="evidence" value="ECO:0007669"/>
    <property type="project" value="UniProtKB-KW"/>
</dbReference>